<name>A0ABP8NKE2_9BACT</name>
<sequence>MQNQNIDVMAVKNMNPTHDEGKVAEAIEHITAKFPSDIFLWSALGTLATAATLFTQGKRTEGLLVGQWAAPLLILGLYNKLVKLEGSD</sequence>
<comment type="caution">
    <text evidence="1">The sequence shown here is derived from an EMBL/GenBank/DDBJ whole genome shotgun (WGS) entry which is preliminary data.</text>
</comment>
<proteinExistence type="predicted"/>
<reference evidence="2" key="1">
    <citation type="journal article" date="2019" name="Int. J. Syst. Evol. Microbiol.">
        <title>The Global Catalogue of Microorganisms (GCM) 10K type strain sequencing project: providing services to taxonomists for standard genome sequencing and annotation.</title>
        <authorList>
            <consortium name="The Broad Institute Genomics Platform"/>
            <consortium name="The Broad Institute Genome Sequencing Center for Infectious Disease"/>
            <person name="Wu L."/>
            <person name="Ma J."/>
        </authorList>
    </citation>
    <scope>NUCLEOTIDE SEQUENCE [LARGE SCALE GENOMIC DNA]</scope>
    <source>
        <strain evidence="2">JCM 17927</strain>
    </source>
</reference>
<gene>
    <name evidence="1" type="ORF">GCM10023189_50700</name>
</gene>
<dbReference type="Proteomes" id="UP001501175">
    <property type="component" value="Unassembled WGS sequence"/>
</dbReference>
<evidence type="ECO:0000313" key="1">
    <source>
        <dbReference type="EMBL" id="GAA4467283.1"/>
    </source>
</evidence>
<keyword evidence="2" id="KW-1185">Reference proteome</keyword>
<protein>
    <submittedName>
        <fullName evidence="1">Uncharacterized protein</fullName>
    </submittedName>
</protein>
<dbReference type="EMBL" id="BAABHD010000082">
    <property type="protein sequence ID" value="GAA4467283.1"/>
    <property type="molecule type" value="Genomic_DNA"/>
</dbReference>
<organism evidence="1 2">
    <name type="scientific">Nibrella saemangeumensis</name>
    <dbReference type="NCBI Taxonomy" id="1084526"/>
    <lineage>
        <taxon>Bacteria</taxon>
        <taxon>Pseudomonadati</taxon>
        <taxon>Bacteroidota</taxon>
        <taxon>Cytophagia</taxon>
        <taxon>Cytophagales</taxon>
        <taxon>Spirosomataceae</taxon>
        <taxon>Nibrella</taxon>
    </lineage>
</organism>
<accession>A0ABP8NKE2</accession>
<evidence type="ECO:0000313" key="2">
    <source>
        <dbReference type="Proteomes" id="UP001501175"/>
    </source>
</evidence>